<gene>
    <name evidence="9" type="primary">ccmC</name>
    <name evidence="11" type="ORF">CWE06_11235</name>
</gene>
<keyword evidence="6 9" id="KW-0201">Cytochrome c-type biogenesis</keyword>
<dbReference type="PANTHER" id="PTHR30071">
    <property type="entry name" value="HEME EXPORTER PROTEIN C"/>
    <property type="match status" value="1"/>
</dbReference>
<comment type="function">
    <text evidence="1 9">Required for the export of heme to the periplasm for the biogenesis of c-type cytochromes.</text>
</comment>
<keyword evidence="5 9" id="KW-0812">Transmembrane</keyword>
<keyword evidence="9" id="KW-1003">Cell membrane</keyword>
<evidence type="ECO:0000256" key="4">
    <source>
        <dbReference type="ARBA" id="ARBA00016463"/>
    </source>
</evidence>
<organism evidence="11 12">
    <name type="scientific">Aliidiomarina haloalkalitolerans</name>
    <dbReference type="NCBI Taxonomy" id="859059"/>
    <lineage>
        <taxon>Bacteria</taxon>
        <taxon>Pseudomonadati</taxon>
        <taxon>Pseudomonadota</taxon>
        <taxon>Gammaproteobacteria</taxon>
        <taxon>Alteromonadales</taxon>
        <taxon>Idiomarinaceae</taxon>
        <taxon>Aliidiomarina</taxon>
    </lineage>
</organism>
<evidence type="ECO:0000256" key="5">
    <source>
        <dbReference type="ARBA" id="ARBA00022692"/>
    </source>
</evidence>
<accession>A0A432VQ73</accession>
<evidence type="ECO:0000313" key="11">
    <source>
        <dbReference type="EMBL" id="RUO18220.1"/>
    </source>
</evidence>
<dbReference type="OrthoDB" id="9778550at2"/>
<evidence type="ECO:0000256" key="1">
    <source>
        <dbReference type="ARBA" id="ARBA00002442"/>
    </source>
</evidence>
<dbReference type="NCBIfam" id="TIGR01191">
    <property type="entry name" value="ccmC"/>
    <property type="match status" value="1"/>
</dbReference>
<dbReference type="InterPro" id="IPR003557">
    <property type="entry name" value="Cyt_c_biogenesis_CcmC"/>
</dbReference>
<protein>
    <recommendedName>
        <fullName evidence="4 9">Heme exporter protein C</fullName>
    </recommendedName>
    <alternativeName>
        <fullName evidence="9">Cytochrome c-type biogenesis protein</fullName>
    </alternativeName>
</protein>
<feature type="transmembrane region" description="Helical" evidence="9">
    <location>
        <begin position="129"/>
        <end position="149"/>
    </location>
</feature>
<evidence type="ECO:0000256" key="3">
    <source>
        <dbReference type="ARBA" id="ARBA00005840"/>
    </source>
</evidence>
<dbReference type="InterPro" id="IPR002541">
    <property type="entry name" value="Cyt_c_assembly"/>
</dbReference>
<evidence type="ECO:0000256" key="7">
    <source>
        <dbReference type="ARBA" id="ARBA00022989"/>
    </source>
</evidence>
<dbReference type="GO" id="GO:0020037">
    <property type="term" value="F:heme binding"/>
    <property type="evidence" value="ECO:0007669"/>
    <property type="project" value="InterPro"/>
</dbReference>
<dbReference type="GO" id="GO:0017004">
    <property type="term" value="P:cytochrome complex assembly"/>
    <property type="evidence" value="ECO:0007669"/>
    <property type="project" value="UniProtKB-KW"/>
</dbReference>
<evidence type="ECO:0000256" key="2">
    <source>
        <dbReference type="ARBA" id="ARBA00004141"/>
    </source>
</evidence>
<dbReference type="PANTHER" id="PTHR30071:SF1">
    <property type="entry name" value="CYTOCHROME B_B6 PROTEIN-RELATED"/>
    <property type="match status" value="1"/>
</dbReference>
<dbReference type="InterPro" id="IPR045062">
    <property type="entry name" value="Cyt_c_biogenesis_CcsA/CcmC"/>
</dbReference>
<comment type="subcellular location">
    <subcellularLocation>
        <location evidence="9">Cell inner membrane</location>
    </subcellularLocation>
    <subcellularLocation>
        <location evidence="2">Membrane</location>
        <topology evidence="2">Multi-pass membrane protein</topology>
    </subcellularLocation>
</comment>
<dbReference type="AlphaFoldDB" id="A0A432VQ73"/>
<comment type="caution">
    <text evidence="11">The sequence shown here is derived from an EMBL/GenBank/DDBJ whole genome shotgun (WGS) entry which is preliminary data.</text>
</comment>
<keyword evidence="9" id="KW-0813">Transport</keyword>
<feature type="transmembrane region" description="Helical" evidence="9">
    <location>
        <begin position="205"/>
        <end position="226"/>
    </location>
</feature>
<reference evidence="11 12" key="1">
    <citation type="journal article" date="2011" name="Front. Microbiol.">
        <title>Genomic signatures of strain selection and enhancement in Bacillus atrophaeus var. globigii, a historical biowarfare simulant.</title>
        <authorList>
            <person name="Gibbons H.S."/>
            <person name="Broomall S.M."/>
            <person name="McNew L.A."/>
            <person name="Daligault H."/>
            <person name="Chapman C."/>
            <person name="Bruce D."/>
            <person name="Karavis M."/>
            <person name="Krepps M."/>
            <person name="McGregor P.A."/>
            <person name="Hong C."/>
            <person name="Park K.H."/>
            <person name="Akmal A."/>
            <person name="Feldman A."/>
            <person name="Lin J.S."/>
            <person name="Chang W.E."/>
            <person name="Higgs B.W."/>
            <person name="Demirev P."/>
            <person name="Lindquist J."/>
            <person name="Liem A."/>
            <person name="Fochler E."/>
            <person name="Read T.D."/>
            <person name="Tapia R."/>
            <person name="Johnson S."/>
            <person name="Bishop-Lilly K.A."/>
            <person name="Detter C."/>
            <person name="Han C."/>
            <person name="Sozhamannan S."/>
            <person name="Rosenzweig C.N."/>
            <person name="Skowronski E.W."/>
        </authorList>
    </citation>
    <scope>NUCLEOTIDE SEQUENCE [LARGE SCALE GENOMIC DNA]</scope>
    <source>
        <strain evidence="11 12">AK5</strain>
    </source>
</reference>
<dbReference type="RefSeq" id="WP_126794240.1">
    <property type="nucleotide sequence ID" value="NZ_PIPI01000010.1"/>
</dbReference>
<keyword evidence="12" id="KW-1185">Reference proteome</keyword>
<dbReference type="PRINTS" id="PR01386">
    <property type="entry name" value="CCMCBIOGNSIS"/>
</dbReference>
<sequence length="260" mass="29136">MWRWLHPYAKPEATFHLVQKLLPWFLVPGIVLSVLGLVWGLAFAPPDYQQGESYRIIFVHVPAAMWSMGFYVAMAAAGLLALVWQIRTAELALLAIAPVGAVLTFISLFTGALWGQPMWGTWWVWDARLTAQLILLFLYLGVMALYVAFEDERAGAKAASILALVGVINIPIIHYSVYWWNTLHQQSTVTRAITRLEAPSIAPEMLYPLLVNIVAMMLISAVLVMLRLNNEILRREIHRPWALKYLGIAVSTPAATTGKE</sequence>
<evidence type="ECO:0000256" key="9">
    <source>
        <dbReference type="RuleBase" id="RU364092"/>
    </source>
</evidence>
<evidence type="ECO:0000256" key="6">
    <source>
        <dbReference type="ARBA" id="ARBA00022748"/>
    </source>
</evidence>
<proteinExistence type="inferred from homology"/>
<name>A0A432VQ73_9GAMM</name>
<evidence type="ECO:0000256" key="8">
    <source>
        <dbReference type="ARBA" id="ARBA00023136"/>
    </source>
</evidence>
<feature type="transmembrane region" description="Helical" evidence="9">
    <location>
        <begin position="21"/>
        <end position="43"/>
    </location>
</feature>
<feature type="transmembrane region" description="Helical" evidence="9">
    <location>
        <begin position="91"/>
        <end position="114"/>
    </location>
</feature>
<dbReference type="Pfam" id="PF01578">
    <property type="entry name" value="Cytochrom_C_asm"/>
    <property type="match status" value="1"/>
</dbReference>
<dbReference type="GO" id="GO:0005886">
    <property type="term" value="C:plasma membrane"/>
    <property type="evidence" value="ECO:0007669"/>
    <property type="project" value="UniProtKB-SubCell"/>
</dbReference>
<feature type="domain" description="Cytochrome c assembly protein" evidence="10">
    <location>
        <begin position="27"/>
        <end position="184"/>
    </location>
</feature>
<feature type="transmembrane region" description="Helical" evidence="9">
    <location>
        <begin position="63"/>
        <end position="84"/>
    </location>
</feature>
<dbReference type="Proteomes" id="UP000288212">
    <property type="component" value="Unassembled WGS sequence"/>
</dbReference>
<comment type="similarity">
    <text evidence="3 9">Belongs to the CcmC/CycZ/HelC family.</text>
</comment>
<evidence type="ECO:0000313" key="12">
    <source>
        <dbReference type="Proteomes" id="UP000288212"/>
    </source>
</evidence>
<keyword evidence="8 9" id="KW-0472">Membrane</keyword>
<evidence type="ECO:0000259" key="10">
    <source>
        <dbReference type="Pfam" id="PF01578"/>
    </source>
</evidence>
<dbReference type="EMBL" id="PIPI01000010">
    <property type="protein sequence ID" value="RUO18220.1"/>
    <property type="molecule type" value="Genomic_DNA"/>
</dbReference>
<keyword evidence="7 9" id="KW-1133">Transmembrane helix</keyword>
<feature type="transmembrane region" description="Helical" evidence="9">
    <location>
        <begin position="161"/>
        <end position="180"/>
    </location>
</feature>
<dbReference type="GO" id="GO:0015232">
    <property type="term" value="F:heme transmembrane transporter activity"/>
    <property type="evidence" value="ECO:0007669"/>
    <property type="project" value="InterPro"/>
</dbReference>
<keyword evidence="9" id="KW-0997">Cell inner membrane</keyword>